<comment type="caution">
    <text evidence="10">The sequence shown here is derived from an EMBL/GenBank/DDBJ whole genome shotgun (WGS) entry which is preliminary data.</text>
</comment>
<keyword evidence="9" id="KW-0472">Membrane</keyword>
<evidence type="ECO:0000256" key="1">
    <source>
        <dbReference type="ARBA" id="ARBA00004007"/>
    </source>
</evidence>
<evidence type="ECO:0000256" key="7">
    <source>
        <dbReference type="ARBA" id="ARBA00022989"/>
    </source>
</evidence>
<dbReference type="EMBL" id="VAFM01000003">
    <property type="protein sequence ID" value="TKW60337.1"/>
    <property type="molecule type" value="Genomic_DNA"/>
</dbReference>
<comment type="subcellular location">
    <subcellularLocation>
        <location evidence="2">Cell inner membrane</location>
        <topology evidence="2">Single-pass type II membrane protein</topology>
        <orientation evidence="2">Periplasmic side</orientation>
    </subcellularLocation>
</comment>
<dbReference type="InterPro" id="IPR023471">
    <property type="entry name" value="CtaG/Cox11_dom_sf"/>
</dbReference>
<evidence type="ECO:0000256" key="6">
    <source>
        <dbReference type="ARBA" id="ARBA00022968"/>
    </source>
</evidence>
<dbReference type="PANTHER" id="PTHR21320">
    <property type="entry name" value="CYTOCHROME C OXIDASE ASSEMBLY PROTEIN COX11-RELATED"/>
    <property type="match status" value="1"/>
</dbReference>
<keyword evidence="6" id="KW-0735">Signal-anchor</keyword>
<keyword evidence="8" id="KW-0186">Copper</keyword>
<evidence type="ECO:0000256" key="9">
    <source>
        <dbReference type="ARBA" id="ARBA00023136"/>
    </source>
</evidence>
<dbReference type="GO" id="GO:0005507">
    <property type="term" value="F:copper ion binding"/>
    <property type="evidence" value="ECO:0007669"/>
    <property type="project" value="InterPro"/>
</dbReference>
<dbReference type="AlphaFoldDB" id="A0A6N4R7K0"/>
<dbReference type="SUPFAM" id="SSF110111">
    <property type="entry name" value="Ctag/Cox11"/>
    <property type="match status" value="1"/>
</dbReference>
<organism evidence="10 11">
    <name type="scientific">Blastochloris viridis</name>
    <name type="common">Rhodopseudomonas viridis</name>
    <dbReference type="NCBI Taxonomy" id="1079"/>
    <lineage>
        <taxon>Bacteria</taxon>
        <taxon>Pseudomonadati</taxon>
        <taxon>Pseudomonadota</taxon>
        <taxon>Alphaproteobacteria</taxon>
        <taxon>Hyphomicrobiales</taxon>
        <taxon>Blastochloridaceae</taxon>
        <taxon>Blastochloris</taxon>
    </lineage>
</organism>
<keyword evidence="7" id="KW-1133">Transmembrane helix</keyword>
<dbReference type="Gene3D" id="2.60.370.10">
    <property type="entry name" value="Ctag/Cox11"/>
    <property type="match status" value="1"/>
</dbReference>
<evidence type="ECO:0000256" key="8">
    <source>
        <dbReference type="ARBA" id="ARBA00023008"/>
    </source>
</evidence>
<sequence>MPNSHPKRKSNTRTLILCLIGLVWGIGLTIAAVPLYRVFCQHFGIPVPKIISGPSVVQPVKDMSEANLNRTITIRFTANTQGGLPVDFHPRTYTMRVKVGQPVLTAFEARNKSDRAFDGVAVHMLYGMGGPQGVDLTPFIDLRQCFCFEEEHYPAQTDLTLPLAFTVSPNLPQGVHTITFAYTLFESTKRPATSHVSPTR</sequence>
<gene>
    <name evidence="10" type="ORF">DI628_08875</name>
</gene>
<accession>A0A6N4R7K0</accession>
<reference evidence="10 11" key="1">
    <citation type="journal article" date="2017" name="Nat. Commun.">
        <title>In situ click chemistry generation of cyclooxygenase-2 inhibitors.</title>
        <authorList>
            <person name="Bhardwaj A."/>
            <person name="Kaur J."/>
            <person name="Wuest M."/>
            <person name="Wuest F."/>
        </authorList>
    </citation>
    <scope>NUCLEOTIDE SEQUENCE [LARGE SCALE GENOMIC DNA]</scope>
    <source>
        <strain evidence="10">S2_018_000_R2_106</strain>
    </source>
</reference>
<dbReference type="GO" id="GO:0005886">
    <property type="term" value="C:plasma membrane"/>
    <property type="evidence" value="ECO:0007669"/>
    <property type="project" value="UniProtKB-SubCell"/>
</dbReference>
<evidence type="ECO:0000256" key="4">
    <source>
        <dbReference type="ARBA" id="ARBA00015384"/>
    </source>
</evidence>
<evidence type="ECO:0000313" key="11">
    <source>
        <dbReference type="Proteomes" id="UP000320948"/>
    </source>
</evidence>
<comment type="function">
    <text evidence="1">Exerts its effect at some terminal stage of cytochrome c oxidase synthesis, probably by being involved in the insertion of the copper B into subunit I.</text>
</comment>
<evidence type="ECO:0000256" key="3">
    <source>
        <dbReference type="ARBA" id="ARBA00009620"/>
    </source>
</evidence>
<keyword evidence="5" id="KW-0812">Transmembrane</keyword>
<evidence type="ECO:0000256" key="2">
    <source>
        <dbReference type="ARBA" id="ARBA00004382"/>
    </source>
</evidence>
<dbReference type="PANTHER" id="PTHR21320:SF3">
    <property type="entry name" value="CYTOCHROME C OXIDASE ASSEMBLY PROTEIN COX11, MITOCHONDRIAL-RELATED"/>
    <property type="match status" value="1"/>
</dbReference>
<proteinExistence type="inferred from homology"/>
<dbReference type="InterPro" id="IPR007533">
    <property type="entry name" value="Cyt_c_oxidase_assmbl_CtaG"/>
</dbReference>
<dbReference type="Proteomes" id="UP000320948">
    <property type="component" value="Unassembled WGS sequence"/>
</dbReference>
<evidence type="ECO:0000256" key="5">
    <source>
        <dbReference type="ARBA" id="ARBA00022692"/>
    </source>
</evidence>
<dbReference type="Pfam" id="PF04442">
    <property type="entry name" value="CtaG_Cox11"/>
    <property type="match status" value="1"/>
</dbReference>
<protein>
    <recommendedName>
        <fullName evidence="4">Cytochrome c oxidase assembly protein CtaG</fullName>
    </recommendedName>
</protein>
<comment type="similarity">
    <text evidence="3">Belongs to the COX11/CtaG family.</text>
</comment>
<name>A0A6N4R7K0_BLAVI</name>
<evidence type="ECO:0000313" key="10">
    <source>
        <dbReference type="EMBL" id="TKW60337.1"/>
    </source>
</evidence>